<comment type="catalytic activity">
    <reaction evidence="4">
        <text>shikimate + NADP(+) = 3-dehydroshikimate + NADPH + H(+)</text>
        <dbReference type="Rhea" id="RHEA:17737"/>
        <dbReference type="ChEBI" id="CHEBI:15378"/>
        <dbReference type="ChEBI" id="CHEBI:16630"/>
        <dbReference type="ChEBI" id="CHEBI:36208"/>
        <dbReference type="ChEBI" id="CHEBI:57783"/>
        <dbReference type="ChEBI" id="CHEBI:58349"/>
        <dbReference type="EC" id="1.1.1.25"/>
    </reaction>
</comment>
<dbReference type="SUPFAM" id="SSF51735">
    <property type="entry name" value="NAD(P)-binding Rossmann-fold domains"/>
    <property type="match status" value="1"/>
</dbReference>
<dbReference type="PANTHER" id="PTHR21089">
    <property type="entry name" value="SHIKIMATE DEHYDROGENASE"/>
    <property type="match status" value="1"/>
</dbReference>
<feature type="binding site" evidence="4">
    <location>
        <begin position="19"/>
        <end position="21"/>
    </location>
    <ligand>
        <name>shikimate</name>
        <dbReference type="ChEBI" id="CHEBI:36208"/>
    </ligand>
</feature>
<evidence type="ECO:0000313" key="6">
    <source>
        <dbReference type="EMBL" id="MET3615973.1"/>
    </source>
</evidence>
<name>A0ABV2J5C9_9HYPH</name>
<evidence type="ECO:0000313" key="7">
    <source>
        <dbReference type="Proteomes" id="UP001549047"/>
    </source>
</evidence>
<dbReference type="InterPro" id="IPR022893">
    <property type="entry name" value="Shikimate_DH_fam"/>
</dbReference>
<evidence type="ECO:0000256" key="3">
    <source>
        <dbReference type="ARBA" id="ARBA00023141"/>
    </source>
</evidence>
<dbReference type="Gene3D" id="3.40.50.10860">
    <property type="entry name" value="Leucine Dehydrogenase, chain A, domain 1"/>
    <property type="match status" value="1"/>
</dbReference>
<keyword evidence="7" id="KW-1185">Reference proteome</keyword>
<dbReference type="InterPro" id="IPR046346">
    <property type="entry name" value="Aminoacid_DH-like_N_sf"/>
</dbReference>
<comment type="subunit">
    <text evidence="4">Homodimer.</text>
</comment>
<comment type="pathway">
    <text evidence="1 4">Metabolic intermediate biosynthesis; chorismate biosynthesis; chorismate from D-erythrose 4-phosphate and phosphoenolpyruvate: step 4/7.</text>
</comment>
<dbReference type="SUPFAM" id="SSF53223">
    <property type="entry name" value="Aminoacid dehydrogenase-like, N-terminal domain"/>
    <property type="match status" value="1"/>
</dbReference>
<gene>
    <name evidence="4" type="primary">aroE</name>
    <name evidence="6" type="ORF">ABID16_004320</name>
</gene>
<keyword evidence="4" id="KW-0028">Amino-acid biosynthesis</keyword>
<feature type="binding site" evidence="4">
    <location>
        <position position="71"/>
    </location>
    <ligand>
        <name>shikimate</name>
        <dbReference type="ChEBI" id="CHEBI:36208"/>
    </ligand>
</feature>
<feature type="binding site" evidence="4">
    <location>
        <position position="111"/>
    </location>
    <ligand>
        <name>shikimate</name>
        <dbReference type="ChEBI" id="CHEBI:36208"/>
    </ligand>
</feature>
<dbReference type="Proteomes" id="UP001549047">
    <property type="component" value="Unassembled WGS sequence"/>
</dbReference>
<comment type="caution">
    <text evidence="6">The sequence shown here is derived from an EMBL/GenBank/DDBJ whole genome shotgun (WGS) entry which is preliminary data.</text>
</comment>
<evidence type="ECO:0000256" key="1">
    <source>
        <dbReference type="ARBA" id="ARBA00004871"/>
    </source>
</evidence>
<dbReference type="GO" id="GO:0004764">
    <property type="term" value="F:shikimate 3-dehydrogenase (NADP+) activity"/>
    <property type="evidence" value="ECO:0007669"/>
    <property type="project" value="UniProtKB-EC"/>
</dbReference>
<dbReference type="EMBL" id="JBEPMB010000010">
    <property type="protein sequence ID" value="MET3615973.1"/>
    <property type="molecule type" value="Genomic_DNA"/>
</dbReference>
<evidence type="ECO:0000259" key="5">
    <source>
        <dbReference type="Pfam" id="PF08501"/>
    </source>
</evidence>
<dbReference type="RefSeq" id="WP_354558429.1">
    <property type="nucleotide sequence ID" value="NZ_JBEPMB010000010.1"/>
</dbReference>
<feature type="binding site" evidence="4">
    <location>
        <position position="257"/>
    </location>
    <ligand>
        <name>shikimate</name>
        <dbReference type="ChEBI" id="CHEBI:36208"/>
    </ligand>
</feature>
<feature type="active site" description="Proton acceptor" evidence="4">
    <location>
        <position position="75"/>
    </location>
</feature>
<keyword evidence="2 4" id="KW-0560">Oxidoreductase</keyword>
<protein>
    <recommendedName>
        <fullName evidence="4">Shikimate dehydrogenase (NADP(+))</fullName>
        <shortName evidence="4">SDH</shortName>
        <ecNumber evidence="4">1.1.1.25</ecNumber>
    </recommendedName>
</protein>
<evidence type="ECO:0000256" key="2">
    <source>
        <dbReference type="ARBA" id="ARBA00023002"/>
    </source>
</evidence>
<comment type="caution">
    <text evidence="4">Lacks conserved residue(s) required for the propagation of feature annotation.</text>
</comment>
<dbReference type="HAMAP" id="MF_00222">
    <property type="entry name" value="Shikimate_DH_AroE"/>
    <property type="match status" value="1"/>
</dbReference>
<proteinExistence type="inferred from homology"/>
<evidence type="ECO:0000256" key="4">
    <source>
        <dbReference type="HAMAP-Rule" id="MF_00222"/>
    </source>
</evidence>
<dbReference type="EC" id="1.1.1.25" evidence="4"/>
<feature type="binding site" evidence="4">
    <location>
        <position position="229"/>
    </location>
    <ligand>
        <name>shikimate</name>
        <dbReference type="ChEBI" id="CHEBI:36208"/>
    </ligand>
</feature>
<feature type="binding site" evidence="4">
    <location>
        <begin position="135"/>
        <end position="139"/>
    </location>
    <ligand>
        <name>NADP(+)</name>
        <dbReference type="ChEBI" id="CHEBI:58349"/>
    </ligand>
</feature>
<dbReference type="InterPro" id="IPR036291">
    <property type="entry name" value="NAD(P)-bd_dom_sf"/>
</dbReference>
<sequence>MTSQTTYRVGLIGAGIQLSKSPALHMHEGAAHGLDYIYELVDITARGLPESALPELVAELQARSFAGTNITHPFKQAVIPLLDALSEDARMLGAVNTVVFKDGKRIGHNTDWYGFYENFAQGLPDVKRSRALLAGAGGAGVAVAHALLKLDIRHLDILDQDPARAQRLADDLNARFGAERAFAVTDAADSLPQADGFVNATPVGMLAHPGMPIDPALLQQRHWVADIVYVPLETQLLATAKARGCRILPGGGMTVYQAVGAFRLFCGREPDAARMSADFLRLCASDKAA</sequence>
<dbReference type="Gene3D" id="3.40.50.720">
    <property type="entry name" value="NAD(P)-binding Rossmann-like Domain"/>
    <property type="match status" value="1"/>
</dbReference>
<feature type="binding site" evidence="4">
    <location>
        <position position="87"/>
    </location>
    <ligand>
        <name>NADP(+)</name>
        <dbReference type="ChEBI" id="CHEBI:58349"/>
    </ligand>
</feature>
<comment type="function">
    <text evidence="4">Involved in the biosynthesis of the chorismate, which leads to the biosynthesis of aromatic amino acids. Catalyzes the reversible NADPH linked reduction of 3-dehydroshikimate (DHSA) to yield shikimate (SA).</text>
</comment>
<keyword evidence="4" id="KW-0521">NADP</keyword>
<feature type="binding site" evidence="4">
    <location>
        <position position="250"/>
    </location>
    <ligand>
        <name>NADP(+)</name>
        <dbReference type="ChEBI" id="CHEBI:58349"/>
    </ligand>
</feature>
<comment type="similarity">
    <text evidence="4">Belongs to the shikimate dehydrogenase family.</text>
</comment>
<dbReference type="CDD" id="cd01065">
    <property type="entry name" value="NAD_bind_Shikimate_DH"/>
    <property type="match status" value="1"/>
</dbReference>
<dbReference type="NCBIfam" id="NF009201">
    <property type="entry name" value="PRK12549.1"/>
    <property type="match status" value="1"/>
</dbReference>
<feature type="binding site" evidence="4">
    <location>
        <position position="96"/>
    </location>
    <ligand>
        <name>shikimate</name>
        <dbReference type="ChEBI" id="CHEBI:36208"/>
    </ligand>
</feature>
<dbReference type="NCBIfam" id="NF001319">
    <property type="entry name" value="PRK00258.3-3"/>
    <property type="match status" value="1"/>
</dbReference>
<dbReference type="Pfam" id="PF08501">
    <property type="entry name" value="Shikimate_dh_N"/>
    <property type="match status" value="1"/>
</dbReference>
<feature type="binding site" evidence="4">
    <location>
        <position position="227"/>
    </location>
    <ligand>
        <name>NADP(+)</name>
        <dbReference type="ChEBI" id="CHEBI:58349"/>
    </ligand>
</feature>
<reference evidence="6 7" key="1">
    <citation type="submission" date="2024-06" db="EMBL/GenBank/DDBJ databases">
        <title>Genomic Encyclopedia of Type Strains, Phase IV (KMG-IV): sequencing the most valuable type-strain genomes for metagenomic binning, comparative biology and taxonomic classification.</title>
        <authorList>
            <person name="Goeker M."/>
        </authorList>
    </citation>
    <scope>NUCLEOTIDE SEQUENCE [LARGE SCALE GENOMIC DNA]</scope>
    <source>
        <strain evidence="6 7">DSM 29780</strain>
    </source>
</reference>
<accession>A0ABV2J5C9</accession>
<keyword evidence="3 4" id="KW-0057">Aromatic amino acid biosynthesis</keyword>
<dbReference type="PANTHER" id="PTHR21089:SF1">
    <property type="entry name" value="BIFUNCTIONAL 3-DEHYDROQUINATE DEHYDRATASE_SHIKIMATE DEHYDROGENASE, CHLOROPLASTIC"/>
    <property type="match status" value="1"/>
</dbReference>
<dbReference type="InterPro" id="IPR013708">
    <property type="entry name" value="Shikimate_DH-bd_N"/>
</dbReference>
<feature type="domain" description="Shikimate dehydrogenase substrate binding N-terminal" evidence="5">
    <location>
        <begin position="11"/>
        <end position="98"/>
    </location>
</feature>
<organism evidence="6 7">
    <name type="scientific">Rhizobium aquaticum</name>
    <dbReference type="NCBI Taxonomy" id="1549636"/>
    <lineage>
        <taxon>Bacteria</taxon>
        <taxon>Pseudomonadati</taxon>
        <taxon>Pseudomonadota</taxon>
        <taxon>Alphaproteobacteria</taxon>
        <taxon>Hyphomicrobiales</taxon>
        <taxon>Rhizobiaceae</taxon>
        <taxon>Rhizobium/Agrobacterium group</taxon>
        <taxon>Rhizobium</taxon>
    </lineage>
</organism>